<keyword evidence="5" id="KW-0221">Differentiation</keyword>
<feature type="region of interest" description="Disordered" evidence="8">
    <location>
        <begin position="61"/>
        <end position="83"/>
    </location>
</feature>
<evidence type="ECO:0000256" key="3">
    <source>
        <dbReference type="ARBA" id="ARBA00022525"/>
    </source>
</evidence>
<comment type="subcellular location">
    <subcellularLocation>
        <location evidence="1">Secreted</location>
        <location evidence="1">Extracellular space</location>
    </subcellularLocation>
</comment>
<dbReference type="Proteomes" id="UP000189701">
    <property type="component" value="Unplaced"/>
</dbReference>
<evidence type="ECO:0000256" key="5">
    <source>
        <dbReference type="ARBA" id="ARBA00022782"/>
    </source>
</evidence>
<protein>
    <submittedName>
        <fullName evidence="11">CLAVATA3/ESR (CLE)-related protein 5-like</fullName>
    </submittedName>
</protein>
<keyword evidence="6" id="KW-0325">Glycoprotein</keyword>
<dbReference type="PANTHER" id="PTHR36016">
    <property type="entry name" value="CLAVATA3/ESR (CLE)-RELATED PROTEIN 7"/>
    <property type="match status" value="1"/>
</dbReference>
<dbReference type="GO" id="GO:0005576">
    <property type="term" value="C:extracellular region"/>
    <property type="evidence" value="ECO:0007669"/>
    <property type="project" value="UniProtKB-SubCell"/>
</dbReference>
<name>A0A1U7YS55_NICSY</name>
<dbReference type="GO" id="GO:0030154">
    <property type="term" value="P:cell differentiation"/>
    <property type="evidence" value="ECO:0007669"/>
    <property type="project" value="UniProtKB-KW"/>
</dbReference>
<reference evidence="11" key="2">
    <citation type="submission" date="2025-08" db="UniProtKB">
        <authorList>
            <consortium name="RefSeq"/>
        </authorList>
    </citation>
    <scope>IDENTIFICATION</scope>
    <source>
        <tissue evidence="11">Leaf</tissue>
    </source>
</reference>
<dbReference type="eggNOG" id="ENOG502SGCI">
    <property type="taxonomic scope" value="Eukaryota"/>
</dbReference>
<evidence type="ECO:0000256" key="8">
    <source>
        <dbReference type="SAM" id="MobiDB-lite"/>
    </source>
</evidence>
<evidence type="ECO:0000256" key="6">
    <source>
        <dbReference type="ARBA" id="ARBA00023180"/>
    </source>
</evidence>
<keyword evidence="4 9" id="KW-0732">Signal</keyword>
<evidence type="ECO:0000256" key="7">
    <source>
        <dbReference type="ARBA" id="ARBA00023278"/>
    </source>
</evidence>
<dbReference type="AlphaFoldDB" id="A0A1U7YS55"/>
<evidence type="ECO:0000256" key="9">
    <source>
        <dbReference type="SAM" id="SignalP"/>
    </source>
</evidence>
<gene>
    <name evidence="11" type="primary">LOC104249944</name>
</gene>
<evidence type="ECO:0000256" key="4">
    <source>
        <dbReference type="ARBA" id="ARBA00022729"/>
    </source>
</evidence>
<evidence type="ECO:0000313" key="11">
    <source>
        <dbReference type="RefSeq" id="XP_009804781.1"/>
    </source>
</evidence>
<dbReference type="RefSeq" id="XP_009804781.1">
    <property type="nucleotide sequence ID" value="XM_009806479.1"/>
</dbReference>
<keyword evidence="3" id="KW-0964">Secreted</keyword>
<keyword evidence="10" id="KW-1185">Reference proteome</keyword>
<dbReference type="InterPro" id="IPR039617">
    <property type="entry name" value="CLAVATA3-CLE"/>
</dbReference>
<keyword evidence="7" id="KW-0379">Hydroxylation</keyword>
<feature type="chain" id="PRO_5010571472" evidence="9">
    <location>
        <begin position="30"/>
        <end position="83"/>
    </location>
</feature>
<proteinExistence type="inferred from homology"/>
<reference evidence="10" key="1">
    <citation type="journal article" date="2013" name="Genome Biol.">
        <title>Reference genomes and transcriptomes of Nicotiana sylvestris and Nicotiana tomentosiformis.</title>
        <authorList>
            <person name="Sierro N."/>
            <person name="Battey J.N."/>
            <person name="Ouadi S."/>
            <person name="Bovet L."/>
            <person name="Goepfert S."/>
            <person name="Bakaher N."/>
            <person name="Peitsch M.C."/>
            <person name="Ivanov N.V."/>
        </authorList>
    </citation>
    <scope>NUCLEOTIDE SEQUENCE [LARGE SCALE GENOMIC DNA]</scope>
</reference>
<evidence type="ECO:0000313" key="10">
    <source>
        <dbReference type="Proteomes" id="UP000189701"/>
    </source>
</evidence>
<feature type="signal peptide" evidence="9">
    <location>
        <begin position="1"/>
        <end position="29"/>
    </location>
</feature>
<feature type="compositionally biased region" description="Basic and acidic residues" evidence="8">
    <location>
        <begin position="61"/>
        <end position="73"/>
    </location>
</feature>
<dbReference type="PANTHER" id="PTHR36016:SF10">
    <property type="entry name" value="CLAVATA3_ESR (CLE)-RELATED PROTEIN 6-LIKE"/>
    <property type="match status" value="1"/>
</dbReference>
<evidence type="ECO:0000256" key="2">
    <source>
        <dbReference type="ARBA" id="ARBA00005416"/>
    </source>
</evidence>
<sequence length="83" mass="9391">MANSKSILSSIFVLLLIFSSHVNISVSRATTYRGLESMRRKIDSKQILSELMNDFGKNLEQNHRRVMKGKDRVAPGGPDPQHH</sequence>
<comment type="similarity">
    <text evidence="2">Belongs to the CLV3/ESR signal peptide family.</text>
</comment>
<evidence type="ECO:0000256" key="1">
    <source>
        <dbReference type="ARBA" id="ARBA00004239"/>
    </source>
</evidence>
<accession>A0A1U7YS55</accession>
<organism evidence="10 11">
    <name type="scientific">Nicotiana sylvestris</name>
    <name type="common">Wood tobacco</name>
    <name type="synonym">South American tobacco</name>
    <dbReference type="NCBI Taxonomy" id="4096"/>
    <lineage>
        <taxon>Eukaryota</taxon>
        <taxon>Viridiplantae</taxon>
        <taxon>Streptophyta</taxon>
        <taxon>Embryophyta</taxon>
        <taxon>Tracheophyta</taxon>
        <taxon>Spermatophyta</taxon>
        <taxon>Magnoliopsida</taxon>
        <taxon>eudicotyledons</taxon>
        <taxon>Gunneridae</taxon>
        <taxon>Pentapetalae</taxon>
        <taxon>asterids</taxon>
        <taxon>lamiids</taxon>
        <taxon>Solanales</taxon>
        <taxon>Solanaceae</taxon>
        <taxon>Nicotianoideae</taxon>
        <taxon>Nicotianeae</taxon>
        <taxon>Nicotiana</taxon>
    </lineage>
</organism>